<keyword evidence="2" id="KW-0732">Signal</keyword>
<accession>A0ABP8CP28</accession>
<feature type="signal peptide" evidence="2">
    <location>
        <begin position="1"/>
        <end position="21"/>
    </location>
</feature>
<keyword evidence="5" id="KW-1185">Reference proteome</keyword>
<feature type="coiled-coil region" evidence="1">
    <location>
        <begin position="703"/>
        <end position="740"/>
    </location>
</feature>
<evidence type="ECO:0000259" key="3">
    <source>
        <dbReference type="PROSITE" id="PS51688"/>
    </source>
</evidence>
<evidence type="ECO:0000256" key="1">
    <source>
        <dbReference type="SAM" id="Coils"/>
    </source>
</evidence>
<dbReference type="InterPro" id="IPR036388">
    <property type="entry name" value="WH-like_DNA-bd_sf"/>
</dbReference>
<gene>
    <name evidence="4" type="ORF">GCM10022292_08870</name>
</gene>
<dbReference type="EMBL" id="BAABCB010000007">
    <property type="protein sequence ID" value="GAA4241640.1"/>
    <property type="molecule type" value="Genomic_DNA"/>
</dbReference>
<dbReference type="Proteomes" id="UP001501682">
    <property type="component" value="Unassembled WGS sequence"/>
</dbReference>
<evidence type="ECO:0000256" key="2">
    <source>
        <dbReference type="SAM" id="SignalP"/>
    </source>
</evidence>
<proteinExistence type="predicted"/>
<feature type="domain" description="Peptidase S74" evidence="3">
    <location>
        <begin position="612"/>
        <end position="717"/>
    </location>
</feature>
<keyword evidence="1" id="KW-0175">Coiled coil</keyword>
<feature type="chain" id="PRO_5046259158" description="Peptidase S74 domain-containing protein" evidence="2">
    <location>
        <begin position="22"/>
        <end position="746"/>
    </location>
</feature>
<evidence type="ECO:0000313" key="5">
    <source>
        <dbReference type="Proteomes" id="UP001501682"/>
    </source>
</evidence>
<dbReference type="InterPro" id="IPR030392">
    <property type="entry name" value="S74_ICA"/>
</dbReference>
<dbReference type="PROSITE" id="PS51688">
    <property type="entry name" value="ICA"/>
    <property type="match status" value="1"/>
</dbReference>
<organism evidence="4 5">
    <name type="scientific">Winogradskyella damuponensis</name>
    <dbReference type="NCBI Taxonomy" id="943939"/>
    <lineage>
        <taxon>Bacteria</taxon>
        <taxon>Pseudomonadati</taxon>
        <taxon>Bacteroidota</taxon>
        <taxon>Flavobacteriia</taxon>
        <taxon>Flavobacteriales</taxon>
        <taxon>Flavobacteriaceae</taxon>
        <taxon>Winogradskyella</taxon>
    </lineage>
</organism>
<name>A0ABP8CP28_9FLAO</name>
<dbReference type="RefSeq" id="WP_344712874.1">
    <property type="nucleotide sequence ID" value="NZ_BAABCB010000007.1"/>
</dbReference>
<protein>
    <recommendedName>
        <fullName evidence="3">Peptidase S74 domain-containing protein</fullName>
    </recommendedName>
</protein>
<comment type="caution">
    <text evidence="4">The sequence shown here is derived from an EMBL/GenBank/DDBJ whole genome shotgun (WGS) entry which is preliminary data.</text>
</comment>
<evidence type="ECO:0000313" key="4">
    <source>
        <dbReference type="EMBL" id="GAA4241640.1"/>
    </source>
</evidence>
<sequence length="746" mass="80286">MKTKLRLSCSFTFLFILSVAAQVGVGNTNPQAQLDISASSTSSPANSDGILIPRMSNFPSTPGATRDGMLIFYTGTGASGKGFYYYNHGTGWVIINSKDDQNLLTPNLVGTTLNLGIENGTGTAINLAPLQDGTGTDNQTIDNLSLSGTTLRLSLENDGQPLQTVNLASLQDGTGTDNQTIDNLSLSGTTLRLSLENDGQPLQTVNLASLQDGTGTDNQNIQSLGFNSSTNMLTVGIENGTSQSVNLSALDSGGDIIQVNAGTGLTGGGATGNVTLNAVGTNGLTTYSNDIRLGGNLIQNTTITNGVNDLNININSTGTFKVQDTGVNKLEVNAFGDTVLGGDLYIRDENSNSTSTVIARFIDDADDGRLQIMENGIVSVDLDANSQFVFNEQGLDRNFRIESNANSGMFNLDAGLNRVSIGAVNNAGTFNVTGNSFFSDDIYLRDGSVSGGDILARLYDSADDGVLDLYQDNAINHRIHGNGATVFNELGTAVNDFRMESDTRPYLFWLDASANVIRFGNNDTTGYAENGNTRMVNSFNTTINYVADFELGSNNRDTTVGIGSTEFLHDAGNLYVMLHGRLLPYDDNARSLGTSNWRWQSLWAVDGTINTSDLRQKKNIKPLEYGLEKLMQIETITYKWKDATNQATKIGFSAQNLLETIPEVVVTEESVTIDEETGAEEMRPVTNLGVYYSDIIPVTVKAIQELNTKIKTLEAENKNLKQQLNKLEQLEARLLVLERNTNTTGD</sequence>
<dbReference type="Gene3D" id="1.10.10.10">
    <property type="entry name" value="Winged helix-like DNA-binding domain superfamily/Winged helix DNA-binding domain"/>
    <property type="match status" value="1"/>
</dbReference>
<dbReference type="Pfam" id="PF13884">
    <property type="entry name" value="Peptidase_S74"/>
    <property type="match status" value="1"/>
</dbReference>
<reference evidence="5" key="1">
    <citation type="journal article" date="2019" name="Int. J. Syst. Evol. Microbiol.">
        <title>The Global Catalogue of Microorganisms (GCM) 10K type strain sequencing project: providing services to taxonomists for standard genome sequencing and annotation.</title>
        <authorList>
            <consortium name="The Broad Institute Genomics Platform"/>
            <consortium name="The Broad Institute Genome Sequencing Center for Infectious Disease"/>
            <person name="Wu L."/>
            <person name="Ma J."/>
        </authorList>
    </citation>
    <scope>NUCLEOTIDE SEQUENCE [LARGE SCALE GENOMIC DNA]</scope>
    <source>
        <strain evidence="5">JCM 17633</strain>
    </source>
</reference>